<evidence type="ECO:0000313" key="3">
    <source>
        <dbReference type="Proteomes" id="UP000005090"/>
    </source>
</evidence>
<evidence type="ECO:0000256" key="1">
    <source>
        <dbReference type="SAM" id="MobiDB-lite"/>
    </source>
</evidence>
<organism evidence="2 3">
    <name type="scientific">Methylomicrobium album BG8</name>
    <dbReference type="NCBI Taxonomy" id="686340"/>
    <lineage>
        <taxon>Bacteria</taxon>
        <taxon>Pseudomonadati</taxon>
        <taxon>Pseudomonadota</taxon>
        <taxon>Gammaproteobacteria</taxon>
        <taxon>Methylococcales</taxon>
        <taxon>Methylococcaceae</taxon>
        <taxon>Methylomicrobium</taxon>
    </lineage>
</organism>
<proteinExistence type="predicted"/>
<gene>
    <name evidence="2" type="ORF">Metal_2333</name>
</gene>
<feature type="compositionally biased region" description="Polar residues" evidence="1">
    <location>
        <begin position="193"/>
        <end position="206"/>
    </location>
</feature>
<name>H8GGV6_METAL</name>
<feature type="region of interest" description="Disordered" evidence="1">
    <location>
        <begin position="193"/>
        <end position="222"/>
    </location>
</feature>
<sequence>MDTAPVLLVIGIHRDELAFGRTVAESLDPRKVQVLTIPEGLSGKRPLIDQQFKYNTLHQALYRQLLPSIQGRHTLLLDLHTGSDPAGPSADLICADAAWRDRLAFEIAARPALAAQNLRIVPLGTVSEFPHAHTVIPKQIWNNPEFIYLGMEIYLPETASGQTAGRDLAQSLVTLVADLAAKPFPTSTQQRLAVSRQMHPQTSHEQTAGDGVPTFLPGRRQG</sequence>
<reference evidence="2 3" key="1">
    <citation type="journal article" date="2013" name="Genome Announc.">
        <title>Genome Sequence of the Obligate Gammaproteobacterial Methanotroph Methylomicrobium album Strain BG8.</title>
        <authorList>
            <person name="Kits K.D."/>
            <person name="Kalyuzhnaya M.G."/>
            <person name="Klotz M.G."/>
            <person name="Jetten M.S."/>
            <person name="Op den Camp H.J."/>
            <person name="Vuilleumier S."/>
            <person name="Bringel F."/>
            <person name="Dispirito A.A."/>
            <person name="Murrell J.C."/>
            <person name="Bruce D."/>
            <person name="Cheng J.F."/>
            <person name="Copeland A."/>
            <person name="Goodwin L."/>
            <person name="Hauser L."/>
            <person name="Lajus A."/>
            <person name="Land M.L."/>
            <person name="Lapidus A."/>
            <person name="Lucas S."/>
            <person name="Medigue C."/>
            <person name="Pitluck S."/>
            <person name="Woyke T."/>
            <person name="Zeytun A."/>
            <person name="Stein L.Y."/>
        </authorList>
    </citation>
    <scope>NUCLEOTIDE SEQUENCE [LARGE SCALE GENOMIC DNA]</scope>
    <source>
        <strain evidence="2 3">BG8</strain>
    </source>
</reference>
<dbReference type="AlphaFoldDB" id="H8GGV6"/>
<dbReference type="Proteomes" id="UP000005090">
    <property type="component" value="Chromosome"/>
</dbReference>
<keyword evidence="3" id="KW-1185">Reference proteome</keyword>
<dbReference type="STRING" id="686340.Metal_2333"/>
<dbReference type="eggNOG" id="ENOG5032WT8">
    <property type="taxonomic scope" value="Bacteria"/>
</dbReference>
<dbReference type="HOGENOM" id="CLU_1458473_0_0_6"/>
<accession>H8GGV6</accession>
<evidence type="ECO:0000313" key="2">
    <source>
        <dbReference type="EMBL" id="EIC30069.1"/>
    </source>
</evidence>
<dbReference type="RefSeq" id="WP_005372439.1">
    <property type="nucleotide sequence ID" value="NZ_CM001475.1"/>
</dbReference>
<dbReference type="EMBL" id="CM001475">
    <property type="protein sequence ID" value="EIC30069.1"/>
    <property type="molecule type" value="Genomic_DNA"/>
</dbReference>
<protein>
    <recommendedName>
        <fullName evidence="4">N-formylglutamate amidohydrolase</fullName>
    </recommendedName>
</protein>
<evidence type="ECO:0008006" key="4">
    <source>
        <dbReference type="Google" id="ProtNLM"/>
    </source>
</evidence>